<organism evidence="1">
    <name type="scientific">hydrothermal vent metagenome</name>
    <dbReference type="NCBI Taxonomy" id="652676"/>
    <lineage>
        <taxon>unclassified sequences</taxon>
        <taxon>metagenomes</taxon>
        <taxon>ecological metagenomes</taxon>
    </lineage>
</organism>
<gene>
    <name evidence="1" type="ORF">MNB_SV-15-962</name>
</gene>
<name>A0A1W1EKK8_9ZZZZ</name>
<dbReference type="AlphaFoldDB" id="A0A1W1EKK8"/>
<evidence type="ECO:0008006" key="2">
    <source>
        <dbReference type="Google" id="ProtNLM"/>
    </source>
</evidence>
<proteinExistence type="predicted"/>
<dbReference type="EMBL" id="FRYL01000038">
    <property type="protein sequence ID" value="SHO81395.1"/>
    <property type="molecule type" value="Genomic_DNA"/>
</dbReference>
<protein>
    <recommendedName>
        <fullName evidence="2">Adenosine deaminase domain-containing protein</fullName>
    </recommendedName>
</protein>
<evidence type="ECO:0000313" key="1">
    <source>
        <dbReference type="EMBL" id="SHO81395.1"/>
    </source>
</evidence>
<accession>A0A1W1EKK8</accession>
<dbReference type="InterPro" id="IPR032466">
    <property type="entry name" value="Metal_Hydrolase"/>
</dbReference>
<reference evidence="1" key="1">
    <citation type="submission" date="2016-10" db="EMBL/GenBank/DDBJ databases">
        <authorList>
            <person name="de Groot N.N."/>
        </authorList>
    </citation>
    <scope>NUCLEOTIDE SEQUENCE</scope>
</reference>
<dbReference type="Gene3D" id="3.20.20.140">
    <property type="entry name" value="Metal-dependent hydrolases"/>
    <property type="match status" value="1"/>
</dbReference>
<dbReference type="SUPFAM" id="SSF51556">
    <property type="entry name" value="Metallo-dependent hydrolases"/>
    <property type="match status" value="1"/>
</dbReference>
<sequence>MPITKDKNYLSIISFLDSFKTIKDKIKSYFEYSDNINHNEILDLIKLDNEYNYDLNIEDSFDFLRDKLKFNFIEIYKYLGKMHYMLDNGKIYLSNEELENYQLLSSAIDINPLICSYILEYIDDLDDNNRYRFINNNKDIEFKFYGDIEERIKKYSDLHIHLGGAVTFDNRLHYLLQNINQDLSQEHQMLFKNIISCDVRVQDIIFSTAIIENILIDIYIISKNLNNRDFNLIKKYKFSEYYHSNNYREFFQENYRDKSNLEDIYEYIELNSDLDELLKLILDKENIYEYVYFQKYNHPQNSIRNYSNIDRNYYFGDSFSDYLLQNMFNSFQNNDIGVADRYLVLFFIDKLNNHDEYQNIIEIYFVFRNIIKQFIIQQHKRDGLGYFSLYSRSRVRRDDSNFEKKLVVKYIIHKSINTNIEGRITLDKNPHKIIEKMQRYIEPFEKYKKKEDNLKEFIHGLSKDIYRDINCSFTIDDLIDAWFLRRNSPNEIITVKGLFSSKIDDEKNNRTYKLKEILEDSKYHYFIPNFDYVRYALPDFISSSFNNNSYIHQRYRHIKNNKIAYKLFWLYQQDSDIIYEASKFYDRNFLFQNDFYETLQDVMMEHIIAKRGIIIESNLTSNILVGGLNKYSEHPIFRFKSIGDIKPNRFNIRTKKLKVVLGTDNPGIQNTSFIKELYHLKNACNENGFTDEEAYEYINDIIEEGNRAFN</sequence>